<dbReference type="GO" id="GO:0044550">
    <property type="term" value="P:secondary metabolite biosynthetic process"/>
    <property type="evidence" value="ECO:0007669"/>
    <property type="project" value="TreeGrafter"/>
</dbReference>
<dbReference type="InterPro" id="IPR009081">
    <property type="entry name" value="PP-bd_ACP"/>
</dbReference>
<organism evidence="5">
    <name type="scientific">Mycobacterium xenopi 4042</name>
    <dbReference type="NCBI Taxonomy" id="1299334"/>
    <lineage>
        <taxon>Bacteria</taxon>
        <taxon>Bacillati</taxon>
        <taxon>Actinomycetota</taxon>
        <taxon>Actinomycetes</taxon>
        <taxon>Mycobacteriales</taxon>
        <taxon>Mycobacteriaceae</taxon>
        <taxon>Mycobacterium</taxon>
    </lineage>
</organism>
<dbReference type="GO" id="GO:0031177">
    <property type="term" value="F:phosphopantetheine binding"/>
    <property type="evidence" value="ECO:0007669"/>
    <property type="project" value="InterPro"/>
</dbReference>
<dbReference type="InterPro" id="IPR023213">
    <property type="entry name" value="CAT-like_dom_sf"/>
</dbReference>
<dbReference type="SUPFAM" id="SSF52777">
    <property type="entry name" value="CoA-dependent acyltransferases"/>
    <property type="match status" value="2"/>
</dbReference>
<dbReference type="SUPFAM" id="SSF47336">
    <property type="entry name" value="ACP-like"/>
    <property type="match status" value="1"/>
</dbReference>
<dbReference type="Pfam" id="PF00668">
    <property type="entry name" value="Condensation"/>
    <property type="match status" value="1"/>
</dbReference>
<dbReference type="Pfam" id="PF00550">
    <property type="entry name" value="PP-binding"/>
    <property type="match status" value="1"/>
</dbReference>
<accession>X8AP35</accession>
<evidence type="ECO:0000256" key="2">
    <source>
        <dbReference type="ARBA" id="ARBA00022450"/>
    </source>
</evidence>
<dbReference type="InterPro" id="IPR020806">
    <property type="entry name" value="PKS_PP-bd"/>
</dbReference>
<dbReference type="InterPro" id="IPR045851">
    <property type="entry name" value="AMP-bd_C_sf"/>
</dbReference>
<evidence type="ECO:0000256" key="1">
    <source>
        <dbReference type="ARBA" id="ARBA00001957"/>
    </source>
</evidence>
<dbReference type="SUPFAM" id="SSF56801">
    <property type="entry name" value="Acetyl-CoA synthetase-like"/>
    <property type="match status" value="1"/>
</dbReference>
<dbReference type="GO" id="GO:0003824">
    <property type="term" value="F:catalytic activity"/>
    <property type="evidence" value="ECO:0007669"/>
    <property type="project" value="InterPro"/>
</dbReference>
<evidence type="ECO:0000313" key="5">
    <source>
        <dbReference type="EMBL" id="EUA33359.1"/>
    </source>
</evidence>
<reference evidence="5" key="1">
    <citation type="submission" date="2014-01" db="EMBL/GenBank/DDBJ databases">
        <authorList>
            <person name="Brown-Elliot B."/>
            <person name="Wallace R."/>
            <person name="Lenaerts A."/>
            <person name="Ordway D."/>
            <person name="DeGroote M.A."/>
            <person name="Parker T."/>
            <person name="Sizemore C."/>
            <person name="Tallon L.J."/>
            <person name="Sadzewicz L.K."/>
            <person name="Sengamalay N."/>
            <person name="Fraser C.M."/>
            <person name="Hine E."/>
            <person name="Shefchek K.A."/>
            <person name="Das S.P."/>
            <person name="Tettelin H."/>
        </authorList>
    </citation>
    <scope>NUCLEOTIDE SEQUENCE [LARGE SCALE GENOMIC DNA]</scope>
    <source>
        <strain evidence="5">4042</strain>
    </source>
</reference>
<dbReference type="Gene3D" id="3.30.559.30">
    <property type="entry name" value="Nonribosomal peptide synthetase, condensation domain"/>
    <property type="match status" value="1"/>
</dbReference>
<keyword evidence="3" id="KW-0597">Phosphoprotein</keyword>
<dbReference type="PANTHER" id="PTHR45527:SF1">
    <property type="entry name" value="FATTY ACID SYNTHASE"/>
    <property type="match status" value="1"/>
</dbReference>
<dbReference type="GO" id="GO:0008610">
    <property type="term" value="P:lipid biosynthetic process"/>
    <property type="evidence" value="ECO:0007669"/>
    <property type="project" value="UniProtKB-ARBA"/>
</dbReference>
<comment type="caution">
    <text evidence="5">The sequence shown here is derived from an EMBL/GenBank/DDBJ whole genome shotgun (WGS) entry which is preliminary data.</text>
</comment>
<dbReference type="InterPro" id="IPR025110">
    <property type="entry name" value="AMP-bd_C"/>
</dbReference>
<protein>
    <submittedName>
        <fullName evidence="5">Condensation domain protein</fullName>
    </submittedName>
</protein>
<dbReference type="Gene3D" id="3.30.559.10">
    <property type="entry name" value="Chloramphenicol acetyltransferase-like domain"/>
    <property type="match status" value="1"/>
</dbReference>
<dbReference type="InterPro" id="IPR001242">
    <property type="entry name" value="Condensation_dom"/>
</dbReference>
<dbReference type="Gene3D" id="1.10.1200.10">
    <property type="entry name" value="ACP-like"/>
    <property type="match status" value="1"/>
</dbReference>
<name>X8AP35_MYCXE</name>
<keyword evidence="2" id="KW-0596">Phosphopantetheine</keyword>
<gene>
    <name evidence="5" type="ORF">I553_7769</name>
</gene>
<comment type="cofactor">
    <cofactor evidence="1">
        <name>pantetheine 4'-phosphate</name>
        <dbReference type="ChEBI" id="CHEBI:47942"/>
    </cofactor>
</comment>
<dbReference type="PATRIC" id="fig|1299334.3.peg.5144"/>
<evidence type="ECO:0000256" key="3">
    <source>
        <dbReference type="ARBA" id="ARBA00022553"/>
    </source>
</evidence>
<dbReference type="EMBL" id="JAOB01000047">
    <property type="protein sequence ID" value="EUA33359.1"/>
    <property type="molecule type" value="Genomic_DNA"/>
</dbReference>
<dbReference type="AlphaFoldDB" id="X8AP35"/>
<dbReference type="PANTHER" id="PTHR45527">
    <property type="entry name" value="NONRIBOSOMAL PEPTIDE SYNTHETASE"/>
    <property type="match status" value="1"/>
</dbReference>
<dbReference type="SMART" id="SM00823">
    <property type="entry name" value="PKS_PP"/>
    <property type="match status" value="1"/>
</dbReference>
<evidence type="ECO:0000259" key="4">
    <source>
        <dbReference type="SMART" id="SM00823"/>
    </source>
</evidence>
<proteinExistence type="predicted"/>
<dbReference type="Gene3D" id="3.30.300.30">
    <property type="match status" value="1"/>
</dbReference>
<dbReference type="GO" id="GO:0005737">
    <property type="term" value="C:cytoplasm"/>
    <property type="evidence" value="ECO:0007669"/>
    <property type="project" value="TreeGrafter"/>
</dbReference>
<feature type="domain" description="Polyketide synthase-like phosphopantetheine-binding" evidence="4">
    <location>
        <begin position="84"/>
        <end position="153"/>
    </location>
</feature>
<sequence length="627" mass="67021">MIPVRGATGTRLLGFVTADGDAVDVAAVRAHIARRLPAYMVPARIIAVDAMPLTPHGKLDTEALLAAAGDPPEPGAGAGRAPATDTERTLAAALAELFDGATPGVQQDLFEFGMDSIVAISLANKTRHLGVTPRMVLANPTIELLATAVDAGHVTPRAAAADDPNRFGEVVALPIVSWMYEYGSFRRFVQTPLIALPPNITAAQLESLLQAMLDRHDMLRAQLEVSHDGYRLTTRPPGVVRAADILTRVTGAVEATLNVHAHKVINRIDPFAGAMVRALWCDDPAGGCLLLVMHHLVTDAVSWFVLMAGLAAAGSSCVVAKSCFCQANTPPIENSRGCWRSAAAALKSRRSAASGWRSCAARTRAGFRRPDPRRDTWASLRLTTARSEVADTRLMLDKVASAGAGIGVREFLLTALTMTLTSWRVGRGDPVGNGLVVALEGHGREDELVDPGGAVDTSNTAGWFTTVFPVRLRHPGQPVDIDTARRDPAAARDLLRAVADQVAAVPNNGLDYGLLRYQRRDPALVAAPHPQVQLNYVGRLDLSPQHQGVAPWTLVTDPARHAWLTRAPEPELPLRYTFDVVPVVHPTAAGPQLMTSWRWSEQLSTEDDATQLAALWCDAVATLAGAL</sequence>
<dbReference type="InterPro" id="IPR036736">
    <property type="entry name" value="ACP-like_sf"/>
</dbReference>
<dbReference type="Pfam" id="PF13193">
    <property type="entry name" value="AMP-binding_C"/>
    <property type="match status" value="1"/>
</dbReference>
<dbReference type="GO" id="GO:0043041">
    <property type="term" value="P:amino acid activation for nonribosomal peptide biosynthetic process"/>
    <property type="evidence" value="ECO:0007669"/>
    <property type="project" value="TreeGrafter"/>
</dbReference>